<dbReference type="Pfam" id="PF00712">
    <property type="entry name" value="DNA_pol3_beta"/>
    <property type="match status" value="1"/>
</dbReference>
<keyword evidence="7 9" id="KW-0239">DNA-directed DNA polymerase</keyword>
<dbReference type="PANTHER" id="PTHR30478">
    <property type="entry name" value="DNA POLYMERASE III SUBUNIT BETA"/>
    <property type="match status" value="1"/>
</dbReference>
<dbReference type="GO" id="GO:0003677">
    <property type="term" value="F:DNA binding"/>
    <property type="evidence" value="ECO:0007669"/>
    <property type="project" value="UniProtKB-UniRule"/>
</dbReference>
<gene>
    <name evidence="13" type="primary">dnaN</name>
    <name evidence="13" type="ORF">ENV60_08930</name>
</gene>
<dbReference type="InterPro" id="IPR022635">
    <property type="entry name" value="DNA_polIII_beta_C"/>
</dbReference>
<evidence type="ECO:0000259" key="11">
    <source>
        <dbReference type="Pfam" id="PF02767"/>
    </source>
</evidence>
<name>A0A7C4XNG3_UNCW3</name>
<dbReference type="InterPro" id="IPR022637">
    <property type="entry name" value="DNA_polIII_beta_cen"/>
</dbReference>
<dbReference type="PIRSF" id="PIRSF000804">
    <property type="entry name" value="DNA_pol_III_b"/>
    <property type="match status" value="1"/>
</dbReference>
<evidence type="ECO:0000256" key="9">
    <source>
        <dbReference type="PIRNR" id="PIRNR000804"/>
    </source>
</evidence>
<dbReference type="SMART" id="SM00480">
    <property type="entry name" value="POL3Bc"/>
    <property type="match status" value="1"/>
</dbReference>
<dbReference type="InterPro" id="IPR001001">
    <property type="entry name" value="DNA_polIII_beta"/>
</dbReference>
<dbReference type="Gene3D" id="3.70.10.10">
    <property type="match status" value="1"/>
</dbReference>
<comment type="similarity">
    <text evidence="2 9">Belongs to the beta sliding clamp family.</text>
</comment>
<dbReference type="PANTHER" id="PTHR30478:SF0">
    <property type="entry name" value="BETA SLIDING CLAMP"/>
    <property type="match status" value="1"/>
</dbReference>
<dbReference type="SUPFAM" id="SSF55979">
    <property type="entry name" value="DNA clamp"/>
    <property type="match status" value="3"/>
</dbReference>
<evidence type="ECO:0000256" key="5">
    <source>
        <dbReference type="ARBA" id="ARBA00022695"/>
    </source>
</evidence>
<keyword evidence="6 9" id="KW-0235">DNA replication</keyword>
<keyword evidence="4 9" id="KW-0808">Transferase</keyword>
<accession>A0A7C4XNG3</accession>
<protein>
    <recommendedName>
        <fullName evidence="9">Beta sliding clamp</fullName>
    </recommendedName>
</protein>
<evidence type="ECO:0000256" key="3">
    <source>
        <dbReference type="ARBA" id="ARBA00022490"/>
    </source>
</evidence>
<reference evidence="13" key="1">
    <citation type="journal article" date="2020" name="mSystems">
        <title>Genome- and Community-Level Interaction Insights into Carbon Utilization and Element Cycling Functions of Hydrothermarchaeota in Hydrothermal Sediment.</title>
        <authorList>
            <person name="Zhou Z."/>
            <person name="Liu Y."/>
            <person name="Xu W."/>
            <person name="Pan J."/>
            <person name="Luo Z.H."/>
            <person name="Li M."/>
        </authorList>
    </citation>
    <scope>NUCLEOTIDE SEQUENCE [LARGE SCALE GENOMIC DNA]</scope>
    <source>
        <strain evidence="13">SpSt-774</strain>
    </source>
</reference>
<evidence type="ECO:0000256" key="8">
    <source>
        <dbReference type="ARBA" id="ARBA00023125"/>
    </source>
</evidence>
<dbReference type="Pfam" id="PF02767">
    <property type="entry name" value="DNA_pol3_beta_2"/>
    <property type="match status" value="1"/>
</dbReference>
<keyword evidence="8" id="KW-0238">DNA-binding</keyword>
<comment type="function">
    <text evidence="9">Confers DNA tethering and processivity to DNA polymerases and other proteins. Acts as a clamp, forming a ring around DNA (a reaction catalyzed by the clamp-loading complex) which diffuses in an ATP-independent manner freely and bidirectionally along dsDNA. Initially characterized for its ability to contact the catalytic subunit of DNA polymerase III (Pol III), a complex, multichain enzyme responsible for most of the replicative synthesis in bacteria; Pol III exhibits 3'-5' exonuclease proofreading activity. The beta chain is required for initiation of replication as well as for processivity of DNA replication.</text>
</comment>
<dbReference type="GO" id="GO:0009360">
    <property type="term" value="C:DNA polymerase III complex"/>
    <property type="evidence" value="ECO:0007669"/>
    <property type="project" value="InterPro"/>
</dbReference>
<proteinExistence type="inferred from homology"/>
<comment type="caution">
    <text evidence="13">The sequence shown here is derived from an EMBL/GenBank/DDBJ whole genome shotgun (WGS) entry which is preliminary data.</text>
</comment>
<evidence type="ECO:0000313" key="13">
    <source>
        <dbReference type="EMBL" id="HGV98400.1"/>
    </source>
</evidence>
<dbReference type="CDD" id="cd00140">
    <property type="entry name" value="beta_clamp"/>
    <property type="match status" value="1"/>
</dbReference>
<dbReference type="Pfam" id="PF02768">
    <property type="entry name" value="DNA_pol3_beta_3"/>
    <property type="match status" value="1"/>
</dbReference>
<dbReference type="GO" id="GO:0005737">
    <property type="term" value="C:cytoplasm"/>
    <property type="evidence" value="ECO:0007669"/>
    <property type="project" value="UniProtKB-SubCell"/>
</dbReference>
<evidence type="ECO:0000256" key="6">
    <source>
        <dbReference type="ARBA" id="ARBA00022705"/>
    </source>
</evidence>
<dbReference type="InterPro" id="IPR022634">
    <property type="entry name" value="DNA_polIII_beta_N"/>
</dbReference>
<evidence type="ECO:0000256" key="7">
    <source>
        <dbReference type="ARBA" id="ARBA00022932"/>
    </source>
</evidence>
<dbReference type="InterPro" id="IPR046938">
    <property type="entry name" value="DNA_clamp_sf"/>
</dbReference>
<evidence type="ECO:0000256" key="2">
    <source>
        <dbReference type="ARBA" id="ARBA00010752"/>
    </source>
</evidence>
<sequence>MEFTVNKVLFEKTLQGIVKLIPPKSTYTVLQNIIIEAKENKIFIEGTDLDIFVKKIMPVQVKKEGKVLLPGKKLLEITREANVDELNFKLKELNLGINAGNAYFNIPALDYQEFPEIPKFPEKKWFELSIGEFSEQVDKTIFMVSKDIARRPMNGVLIQIKENNLNMVTTDGARLALFRRGLSKGLTQGEVIVSPKVFELIENEKPEEKIEVFIEERMVGMKFMDTSIIARLIEGPYPNYEGVIPRAFIGTCIVERSIIEGGLKRVSLVSSPNLKNVKFDFKKEGLLLSSSSPDIGEAKEEIPCKYEGEGVGIWYNAQFFLEILRHINTDEAVIQITSATSATLIKPKEDENLLYLLMPLRIDSYE</sequence>
<dbReference type="EMBL" id="DTGZ01000167">
    <property type="protein sequence ID" value="HGV98400.1"/>
    <property type="molecule type" value="Genomic_DNA"/>
</dbReference>
<organism evidence="13">
    <name type="scientific">candidate division WOR-3 bacterium</name>
    <dbReference type="NCBI Taxonomy" id="2052148"/>
    <lineage>
        <taxon>Bacteria</taxon>
        <taxon>Bacteria division WOR-3</taxon>
    </lineage>
</organism>
<dbReference type="NCBIfam" id="TIGR00663">
    <property type="entry name" value="dnan"/>
    <property type="match status" value="1"/>
</dbReference>
<dbReference type="AlphaFoldDB" id="A0A7C4XNG3"/>
<feature type="domain" description="DNA polymerase III beta sliding clamp N-terminal" evidence="10">
    <location>
        <begin position="1"/>
        <end position="118"/>
    </location>
</feature>
<feature type="domain" description="DNA polymerase III beta sliding clamp central" evidence="11">
    <location>
        <begin position="131"/>
        <end position="239"/>
    </location>
</feature>
<feature type="domain" description="DNA polymerase III beta sliding clamp C-terminal" evidence="12">
    <location>
        <begin position="243"/>
        <end position="361"/>
    </location>
</feature>
<dbReference type="GO" id="GO:0003887">
    <property type="term" value="F:DNA-directed DNA polymerase activity"/>
    <property type="evidence" value="ECO:0007669"/>
    <property type="project" value="UniProtKB-UniRule"/>
</dbReference>
<dbReference type="GO" id="GO:0006271">
    <property type="term" value="P:DNA strand elongation involved in DNA replication"/>
    <property type="evidence" value="ECO:0007669"/>
    <property type="project" value="TreeGrafter"/>
</dbReference>
<keyword evidence="5 9" id="KW-0548">Nucleotidyltransferase</keyword>
<comment type="subcellular location">
    <subcellularLocation>
        <location evidence="1 9">Cytoplasm</location>
    </subcellularLocation>
</comment>
<evidence type="ECO:0000259" key="12">
    <source>
        <dbReference type="Pfam" id="PF02768"/>
    </source>
</evidence>
<evidence type="ECO:0000259" key="10">
    <source>
        <dbReference type="Pfam" id="PF00712"/>
    </source>
</evidence>
<dbReference type="GO" id="GO:0008408">
    <property type="term" value="F:3'-5' exonuclease activity"/>
    <property type="evidence" value="ECO:0007669"/>
    <property type="project" value="InterPro"/>
</dbReference>
<keyword evidence="3 9" id="KW-0963">Cytoplasm</keyword>
<evidence type="ECO:0000256" key="4">
    <source>
        <dbReference type="ARBA" id="ARBA00022679"/>
    </source>
</evidence>
<dbReference type="Gene3D" id="3.10.150.10">
    <property type="entry name" value="DNA Polymerase III, subunit A, domain 2"/>
    <property type="match status" value="1"/>
</dbReference>
<comment type="subunit">
    <text evidence="9">Forms a ring-shaped head-to-tail homodimer around DNA.</text>
</comment>
<evidence type="ECO:0000256" key="1">
    <source>
        <dbReference type="ARBA" id="ARBA00004496"/>
    </source>
</evidence>